<keyword evidence="2" id="KW-1185">Reference proteome</keyword>
<evidence type="ECO:0000313" key="2">
    <source>
        <dbReference type="Proteomes" id="UP000024635"/>
    </source>
</evidence>
<sequence>MFYDGIHSDLVEYVRLWVSRCDMPGPFEVYLALMTLRTKPNVSARTETRGSSEISKLNCCSQCTRQ</sequence>
<dbReference type="AlphaFoldDB" id="A0A016RUC7"/>
<proteinExistence type="predicted"/>
<reference evidence="2" key="1">
    <citation type="journal article" date="2015" name="Nat. Genet.">
        <title>The genome and transcriptome of the zoonotic hookworm Ancylostoma ceylanicum identify infection-specific gene families.</title>
        <authorList>
            <person name="Schwarz E.M."/>
            <person name="Hu Y."/>
            <person name="Antoshechkin I."/>
            <person name="Miller M.M."/>
            <person name="Sternberg P.W."/>
            <person name="Aroian R.V."/>
        </authorList>
    </citation>
    <scope>NUCLEOTIDE SEQUENCE</scope>
    <source>
        <strain evidence="2">HY135</strain>
    </source>
</reference>
<gene>
    <name evidence="1" type="primary">Acey_s0370.g94</name>
    <name evidence="1" type="ORF">Y032_0370g94</name>
</gene>
<comment type="caution">
    <text evidence="1">The sequence shown here is derived from an EMBL/GenBank/DDBJ whole genome shotgun (WGS) entry which is preliminary data.</text>
</comment>
<organism evidence="1 2">
    <name type="scientific">Ancylostoma ceylanicum</name>
    <dbReference type="NCBI Taxonomy" id="53326"/>
    <lineage>
        <taxon>Eukaryota</taxon>
        <taxon>Metazoa</taxon>
        <taxon>Ecdysozoa</taxon>
        <taxon>Nematoda</taxon>
        <taxon>Chromadorea</taxon>
        <taxon>Rhabditida</taxon>
        <taxon>Rhabditina</taxon>
        <taxon>Rhabditomorpha</taxon>
        <taxon>Strongyloidea</taxon>
        <taxon>Ancylostomatidae</taxon>
        <taxon>Ancylostomatinae</taxon>
        <taxon>Ancylostoma</taxon>
    </lineage>
</organism>
<dbReference type="EMBL" id="JARK01001706">
    <property type="protein sequence ID" value="EYB81985.1"/>
    <property type="molecule type" value="Genomic_DNA"/>
</dbReference>
<protein>
    <submittedName>
        <fullName evidence="1">Uncharacterized protein</fullName>
    </submittedName>
</protein>
<evidence type="ECO:0000313" key="1">
    <source>
        <dbReference type="EMBL" id="EYB81985.1"/>
    </source>
</evidence>
<dbReference type="Proteomes" id="UP000024635">
    <property type="component" value="Unassembled WGS sequence"/>
</dbReference>
<name>A0A016RUC7_9BILA</name>
<accession>A0A016RUC7</accession>